<dbReference type="CDD" id="cd00093">
    <property type="entry name" value="HTH_XRE"/>
    <property type="match status" value="1"/>
</dbReference>
<dbReference type="SUPFAM" id="SSF47413">
    <property type="entry name" value="lambda repressor-like DNA-binding domains"/>
    <property type="match status" value="1"/>
</dbReference>
<keyword evidence="3" id="KW-1185">Reference proteome</keyword>
<dbReference type="InterPro" id="IPR001387">
    <property type="entry name" value="Cro/C1-type_HTH"/>
</dbReference>
<sequence>MTPEQLKASRRQLGLNQAEMAQQLRTPYRTYQDWERGTRRIPGVCEVAVELLVKKDRWVMQAITAKLARG</sequence>
<comment type="caution">
    <text evidence="2">The sequence shown here is derived from an EMBL/GenBank/DDBJ whole genome shotgun (WGS) entry which is preliminary data.</text>
</comment>
<dbReference type="Pfam" id="PF01381">
    <property type="entry name" value="HTH_3"/>
    <property type="match status" value="1"/>
</dbReference>
<accession>A0A6V8N9I0</accession>
<dbReference type="PROSITE" id="PS50943">
    <property type="entry name" value="HTH_CROC1"/>
    <property type="match status" value="1"/>
</dbReference>
<name>A0A6V8N9I0_9BACT</name>
<dbReference type="EMBL" id="BLXZ01000003">
    <property type="protein sequence ID" value="GFO67909.1"/>
    <property type="molecule type" value="Genomic_DNA"/>
</dbReference>
<dbReference type="RefSeq" id="WP_183360449.1">
    <property type="nucleotide sequence ID" value="NZ_BLXZ01000003.1"/>
</dbReference>
<dbReference type="InterPro" id="IPR010982">
    <property type="entry name" value="Lambda_DNA-bd_dom_sf"/>
</dbReference>
<dbReference type="AlphaFoldDB" id="A0A6V8N9I0"/>
<feature type="domain" description="HTH cro/C1-type" evidence="1">
    <location>
        <begin position="6"/>
        <end position="41"/>
    </location>
</feature>
<dbReference type="Proteomes" id="UP000587586">
    <property type="component" value="Unassembled WGS sequence"/>
</dbReference>
<protein>
    <recommendedName>
        <fullName evidence="1">HTH cro/C1-type domain-containing protein</fullName>
    </recommendedName>
</protein>
<dbReference type="GO" id="GO:0003677">
    <property type="term" value="F:DNA binding"/>
    <property type="evidence" value="ECO:0007669"/>
    <property type="project" value="InterPro"/>
</dbReference>
<evidence type="ECO:0000313" key="3">
    <source>
        <dbReference type="Proteomes" id="UP000587586"/>
    </source>
</evidence>
<dbReference type="Gene3D" id="1.10.260.40">
    <property type="entry name" value="lambda repressor-like DNA-binding domains"/>
    <property type="match status" value="1"/>
</dbReference>
<reference evidence="3" key="1">
    <citation type="submission" date="2020-06" db="EMBL/GenBank/DDBJ databases">
        <title>Draft genomic sequecing of Geomonas sp. Red745.</title>
        <authorList>
            <person name="Itoh H."/>
            <person name="Xu Z.X."/>
            <person name="Ushijima N."/>
            <person name="Masuda Y."/>
            <person name="Shiratori Y."/>
            <person name="Senoo K."/>
        </authorList>
    </citation>
    <scope>NUCLEOTIDE SEQUENCE [LARGE SCALE GENOMIC DNA]</scope>
    <source>
        <strain evidence="3">Red745</strain>
    </source>
</reference>
<evidence type="ECO:0000259" key="1">
    <source>
        <dbReference type="PROSITE" id="PS50943"/>
    </source>
</evidence>
<evidence type="ECO:0000313" key="2">
    <source>
        <dbReference type="EMBL" id="GFO67909.1"/>
    </source>
</evidence>
<gene>
    <name evidence="2" type="ORF">GMLC_14880</name>
</gene>
<organism evidence="2 3">
    <name type="scientific">Geomonas limicola</name>
    <dbReference type="NCBI Taxonomy" id="2740186"/>
    <lineage>
        <taxon>Bacteria</taxon>
        <taxon>Pseudomonadati</taxon>
        <taxon>Thermodesulfobacteriota</taxon>
        <taxon>Desulfuromonadia</taxon>
        <taxon>Geobacterales</taxon>
        <taxon>Geobacteraceae</taxon>
        <taxon>Geomonas</taxon>
    </lineage>
</organism>
<proteinExistence type="predicted"/>